<keyword evidence="1" id="KW-1133">Transmembrane helix</keyword>
<name>I4B2L4_TURPD</name>
<dbReference type="EMBL" id="CP002959">
    <property type="protein sequence ID" value="AFM11521.1"/>
    <property type="molecule type" value="Genomic_DNA"/>
</dbReference>
<protein>
    <submittedName>
        <fullName evidence="2">Uncharacterized protein</fullName>
    </submittedName>
</protein>
<dbReference type="Pfam" id="PF14391">
    <property type="entry name" value="DUF4421"/>
    <property type="match status" value="1"/>
</dbReference>
<proteinExistence type="predicted"/>
<dbReference type="HOGENOM" id="CLU_741749_0_0_12"/>
<dbReference type="Proteomes" id="UP000006048">
    <property type="component" value="Chromosome"/>
</dbReference>
<dbReference type="AlphaFoldDB" id="I4B2L4"/>
<organism evidence="2 3">
    <name type="scientific">Turneriella parva (strain ATCC BAA-1111 / DSM 21527 / NCTC 11395 / H)</name>
    <name type="common">Leptospira parva</name>
    <dbReference type="NCBI Taxonomy" id="869212"/>
    <lineage>
        <taxon>Bacteria</taxon>
        <taxon>Pseudomonadati</taxon>
        <taxon>Spirochaetota</taxon>
        <taxon>Spirochaetia</taxon>
        <taxon>Leptospirales</taxon>
        <taxon>Leptospiraceae</taxon>
        <taxon>Turneriella</taxon>
    </lineage>
</organism>
<dbReference type="KEGG" id="tpx:Turpa_0870"/>
<keyword evidence="1" id="KW-0812">Transmembrane</keyword>
<reference evidence="2 3" key="1">
    <citation type="submission" date="2012-06" db="EMBL/GenBank/DDBJ databases">
        <title>The complete chromosome of genome of Turneriella parva DSM 21527.</title>
        <authorList>
            <consortium name="US DOE Joint Genome Institute (JGI-PGF)"/>
            <person name="Lucas S."/>
            <person name="Han J."/>
            <person name="Lapidus A."/>
            <person name="Bruce D."/>
            <person name="Goodwin L."/>
            <person name="Pitluck S."/>
            <person name="Peters L."/>
            <person name="Kyrpides N."/>
            <person name="Mavromatis K."/>
            <person name="Ivanova N."/>
            <person name="Mikhailova N."/>
            <person name="Chertkov O."/>
            <person name="Detter J.C."/>
            <person name="Tapia R."/>
            <person name="Han C."/>
            <person name="Land M."/>
            <person name="Hauser L."/>
            <person name="Markowitz V."/>
            <person name="Cheng J.-F."/>
            <person name="Hugenholtz P."/>
            <person name="Woyke T."/>
            <person name="Wu D."/>
            <person name="Gronow S."/>
            <person name="Wellnitz S."/>
            <person name="Brambilla E."/>
            <person name="Klenk H.-P."/>
            <person name="Eisen J.A."/>
        </authorList>
    </citation>
    <scope>NUCLEOTIDE SEQUENCE [LARGE SCALE GENOMIC DNA]</scope>
    <source>
        <strain evidence="3">ATCC BAA-1111 / DSM 21527 / NCTC 11395 / H</strain>
    </source>
</reference>
<evidence type="ECO:0000256" key="1">
    <source>
        <dbReference type="SAM" id="Phobius"/>
    </source>
</evidence>
<dbReference type="STRING" id="869212.Turpa_0870"/>
<dbReference type="InterPro" id="IPR025535">
    <property type="entry name" value="DUF4421"/>
</dbReference>
<evidence type="ECO:0000313" key="3">
    <source>
        <dbReference type="Proteomes" id="UP000006048"/>
    </source>
</evidence>
<gene>
    <name evidence="2" type="ordered locus">Turpa_0870</name>
</gene>
<feature type="transmembrane region" description="Helical" evidence="1">
    <location>
        <begin position="56"/>
        <end position="74"/>
    </location>
</feature>
<accession>I4B2L4</accession>
<evidence type="ECO:0000313" key="2">
    <source>
        <dbReference type="EMBL" id="AFM11521.1"/>
    </source>
</evidence>
<keyword evidence="1" id="KW-0472">Membrane</keyword>
<keyword evidence="3" id="KW-1185">Reference proteome</keyword>
<sequence length="373" mass="41122">MNQSKKIRRTIKNSKRSLWLLRKIKNVLMESESSLQPFDLTALIGVRIRISMSFRLRFRFFVTIMILFTVHTEAQEKKPEREPLVMRFAGESRSLSLNLSDQTPEGLIPVSYEPNTPFLAGLGLNYGDFGFMVDFKVPGIDKDTSRYGTTRAQDLQGYYYAERVGVDLFYQNYSGFYADYPNGKTDNSIADIRSDLRVTNLGTNVYFSLTDSFSLKPAFRQAGWQDGFHLGFLLGASANAFMVSSSTTIIPATLEARFPQYTGYRGGQYLNLSVMPGLGLSYADKGAFFITVILMLGGGATHATIDVNAGSSTTVTDNFKGNAKINLGARTESLVVGIAMIADFTGVSAFSGSTFQLGAGLALFNVYASYAIY</sequence>